<name>A0A1C4ZYB8_MICEC</name>
<dbReference type="AlphaFoldDB" id="A0A1C4ZYB8"/>
<dbReference type="EMBL" id="LT607413">
    <property type="protein sequence ID" value="SCF37876.1"/>
    <property type="molecule type" value="Genomic_DNA"/>
</dbReference>
<dbReference type="Gene3D" id="3.20.180.10">
    <property type="entry name" value="PNP-oxidase-like"/>
    <property type="match status" value="1"/>
</dbReference>
<dbReference type="RefSeq" id="WP_172900345.1">
    <property type="nucleotide sequence ID" value="NZ_LT607413.1"/>
</dbReference>
<reference evidence="3" key="1">
    <citation type="submission" date="2016-06" db="EMBL/GenBank/DDBJ databases">
        <authorList>
            <person name="Varghese N."/>
            <person name="Submissions Spin"/>
        </authorList>
    </citation>
    <scope>NUCLEOTIDE SEQUENCE [LARGE SCALE GENOMIC DNA]</scope>
    <source>
        <strain evidence="3">DSM 43816</strain>
    </source>
</reference>
<dbReference type="Pfam" id="PF10615">
    <property type="entry name" value="DUF2470"/>
    <property type="match status" value="1"/>
</dbReference>
<evidence type="ECO:0000313" key="3">
    <source>
        <dbReference type="Proteomes" id="UP000198253"/>
    </source>
</evidence>
<keyword evidence="3" id="KW-1185">Reference proteome</keyword>
<dbReference type="Proteomes" id="UP000198253">
    <property type="component" value="Chromosome I"/>
</dbReference>
<protein>
    <recommendedName>
        <fullName evidence="1">DUF2470 domain-containing protein</fullName>
    </recommendedName>
</protein>
<evidence type="ECO:0000313" key="2">
    <source>
        <dbReference type="EMBL" id="SCF37876.1"/>
    </source>
</evidence>
<accession>A0A1C4ZYB8</accession>
<dbReference type="InterPro" id="IPR019595">
    <property type="entry name" value="DUF2470"/>
</dbReference>
<gene>
    <name evidence="2" type="ORF">GA0070618_5971</name>
</gene>
<evidence type="ECO:0000259" key="1">
    <source>
        <dbReference type="Pfam" id="PF10615"/>
    </source>
</evidence>
<feature type="domain" description="DUF2470" evidence="1">
    <location>
        <begin position="146"/>
        <end position="217"/>
    </location>
</feature>
<dbReference type="InParanoid" id="A0A1C4ZYB8"/>
<proteinExistence type="predicted"/>
<dbReference type="InterPro" id="IPR037119">
    <property type="entry name" value="Haem_oxidase_HugZ-like_sf"/>
</dbReference>
<sequence>MVGKTVVADRAAERLCTLLVGTESLTLRTPDHRADLTGRHTVDRDGRLRLALPADSRIARHLLAAGEVAAQVEVTGLAPVPMRDRVRSRATLAGWLAVVDPGDTDVVVRLDLVTAELVDADGDAPVDPEDLAAARPDPLAAAEADLLRRLGDQRQQTLSTLARLVPAALRREARRIHPLRLDRCGLVLRLESATGHRDVRLPFSRSLRGPDQVPAEIARLLARCGSR</sequence>
<organism evidence="2 3">
    <name type="scientific">Micromonospora echinospora</name>
    <name type="common">Micromonospora purpurea</name>
    <dbReference type="NCBI Taxonomy" id="1877"/>
    <lineage>
        <taxon>Bacteria</taxon>
        <taxon>Bacillati</taxon>
        <taxon>Actinomycetota</taxon>
        <taxon>Actinomycetes</taxon>
        <taxon>Micromonosporales</taxon>
        <taxon>Micromonosporaceae</taxon>
        <taxon>Micromonospora</taxon>
    </lineage>
</organism>
<dbReference type="SUPFAM" id="SSF50475">
    <property type="entry name" value="FMN-binding split barrel"/>
    <property type="match status" value="1"/>
</dbReference>